<dbReference type="InterPro" id="IPR000836">
    <property type="entry name" value="PRTase_dom"/>
</dbReference>
<dbReference type="GO" id="GO:0016301">
    <property type="term" value="F:kinase activity"/>
    <property type="evidence" value="ECO:0007669"/>
    <property type="project" value="UniProtKB-KW"/>
</dbReference>
<dbReference type="AlphaFoldDB" id="A0A382K7B2"/>
<accession>A0A382K7B2</accession>
<keyword evidence="2" id="KW-0808">Transferase</keyword>
<reference evidence="11" key="1">
    <citation type="submission" date="2018-05" db="EMBL/GenBank/DDBJ databases">
        <authorList>
            <person name="Lanie J.A."/>
            <person name="Ng W.-L."/>
            <person name="Kazmierczak K.M."/>
            <person name="Andrzejewski T.M."/>
            <person name="Davidsen T.M."/>
            <person name="Wayne K.J."/>
            <person name="Tettelin H."/>
            <person name="Glass J.I."/>
            <person name="Rusch D."/>
            <person name="Podicherti R."/>
            <person name="Tsui H.-C.T."/>
            <person name="Winkler M.E."/>
        </authorList>
    </citation>
    <scope>NUCLEOTIDE SEQUENCE</scope>
</reference>
<dbReference type="EMBL" id="UINC01078724">
    <property type="protein sequence ID" value="SVC20079.1"/>
    <property type="molecule type" value="Genomic_DNA"/>
</dbReference>
<dbReference type="GO" id="GO:0002189">
    <property type="term" value="C:ribose phosphate diphosphokinase complex"/>
    <property type="evidence" value="ECO:0007669"/>
    <property type="project" value="TreeGrafter"/>
</dbReference>
<dbReference type="PROSITE" id="PS00114">
    <property type="entry name" value="PRPP_SYNTHASE"/>
    <property type="match status" value="1"/>
</dbReference>
<dbReference type="GO" id="GO:0009156">
    <property type="term" value="P:ribonucleoside monophosphate biosynthetic process"/>
    <property type="evidence" value="ECO:0007669"/>
    <property type="project" value="InterPro"/>
</dbReference>
<evidence type="ECO:0000256" key="2">
    <source>
        <dbReference type="ARBA" id="ARBA00022679"/>
    </source>
</evidence>
<dbReference type="GO" id="GO:0004749">
    <property type="term" value="F:ribose phosphate diphosphokinase activity"/>
    <property type="evidence" value="ECO:0007669"/>
    <property type="project" value="UniProtKB-EC"/>
</dbReference>
<dbReference type="InterPro" id="IPR005946">
    <property type="entry name" value="Rib-P_diPkinase"/>
</dbReference>
<dbReference type="Pfam" id="PF13793">
    <property type="entry name" value="Pribosyltran_N"/>
    <property type="match status" value="1"/>
</dbReference>
<evidence type="ECO:0000256" key="8">
    <source>
        <dbReference type="ARBA" id="ARBA00022842"/>
    </source>
</evidence>
<comment type="catalytic activity">
    <reaction evidence="9">
        <text>D-ribose 5-phosphate + ATP = 5-phospho-alpha-D-ribose 1-diphosphate + AMP + H(+)</text>
        <dbReference type="Rhea" id="RHEA:15609"/>
        <dbReference type="ChEBI" id="CHEBI:15378"/>
        <dbReference type="ChEBI" id="CHEBI:30616"/>
        <dbReference type="ChEBI" id="CHEBI:58017"/>
        <dbReference type="ChEBI" id="CHEBI:78346"/>
        <dbReference type="ChEBI" id="CHEBI:456215"/>
        <dbReference type="EC" id="2.7.6.1"/>
    </reaction>
</comment>
<evidence type="ECO:0000256" key="5">
    <source>
        <dbReference type="ARBA" id="ARBA00022741"/>
    </source>
</evidence>
<gene>
    <name evidence="11" type="ORF">METZ01_LOCUS272933</name>
</gene>
<dbReference type="InterPro" id="IPR029099">
    <property type="entry name" value="Pribosyltran_N"/>
</dbReference>
<dbReference type="GO" id="GO:0006015">
    <property type="term" value="P:5-phosphoribose 1-diphosphate biosynthetic process"/>
    <property type="evidence" value="ECO:0007669"/>
    <property type="project" value="TreeGrafter"/>
</dbReference>
<dbReference type="NCBIfam" id="NF002844">
    <property type="entry name" value="PRK03092.1"/>
    <property type="match status" value="1"/>
</dbReference>
<dbReference type="SMART" id="SM01400">
    <property type="entry name" value="Pribosyltran_N"/>
    <property type="match status" value="1"/>
</dbReference>
<evidence type="ECO:0000256" key="9">
    <source>
        <dbReference type="ARBA" id="ARBA00049535"/>
    </source>
</evidence>
<dbReference type="NCBIfam" id="NF002320">
    <property type="entry name" value="PRK01259.1"/>
    <property type="match status" value="1"/>
</dbReference>
<dbReference type="PANTHER" id="PTHR10210:SF41">
    <property type="entry name" value="RIBOSE-PHOSPHATE PYROPHOSPHOKINASE 1, CHLOROPLASTIC"/>
    <property type="match status" value="1"/>
</dbReference>
<protein>
    <recommendedName>
        <fullName evidence="1">ribose-phosphate diphosphokinase</fullName>
        <ecNumber evidence="1">2.7.6.1</ecNumber>
    </recommendedName>
</protein>
<evidence type="ECO:0000256" key="7">
    <source>
        <dbReference type="ARBA" id="ARBA00022840"/>
    </source>
</evidence>
<dbReference type="FunFam" id="3.40.50.2020:FF:000002">
    <property type="entry name" value="Ribose-phosphate pyrophosphokinase"/>
    <property type="match status" value="1"/>
</dbReference>
<dbReference type="NCBIfam" id="TIGR01251">
    <property type="entry name" value="ribP_PPkin"/>
    <property type="match status" value="1"/>
</dbReference>
<evidence type="ECO:0000256" key="4">
    <source>
        <dbReference type="ARBA" id="ARBA00022727"/>
    </source>
</evidence>
<keyword evidence="7" id="KW-0067">ATP-binding</keyword>
<dbReference type="InterPro" id="IPR029057">
    <property type="entry name" value="PRTase-like"/>
</dbReference>
<evidence type="ECO:0000256" key="6">
    <source>
        <dbReference type="ARBA" id="ARBA00022777"/>
    </source>
</evidence>
<proteinExistence type="predicted"/>
<evidence type="ECO:0000256" key="1">
    <source>
        <dbReference type="ARBA" id="ARBA00013247"/>
    </source>
</evidence>
<dbReference type="Pfam" id="PF14572">
    <property type="entry name" value="Pribosyl_synth"/>
    <property type="match status" value="1"/>
</dbReference>
<keyword evidence="8" id="KW-0460">Magnesium</keyword>
<feature type="domain" description="Ribose-phosphate pyrophosphokinase N-terminal" evidence="10">
    <location>
        <begin position="10"/>
        <end position="129"/>
    </location>
</feature>
<dbReference type="EC" id="2.7.6.1" evidence="1"/>
<evidence type="ECO:0000259" key="10">
    <source>
        <dbReference type="Pfam" id="PF13793"/>
    </source>
</evidence>
<sequence>MELVTHKKLYLVSGRISRPLAESIAAEMGESLGEPNLAEFSNGEIHCRFSESIRGCDVFIIQTHCHEPGSSINDALMEQLIMVDAARRASAKRITVVCPHYGYARQDRKSSGREPITAKLVANLFKEAGASRLVSVDLHSGQIQGFFDGPVDHLTAMPVLVDRLRTLQGDLAIVSPDAGRVKVAERYAIQLGADLAIVHKRRSHSAFNSVEAKEVVGDVDGKVCVIVDDMIDTAGTICAAAEQLTERGAAQVLAATTHGVFSGAALEMLAASSIEKVIVTDTLPLPAGADPDLIEVLSVAPLIARAIDAVFGDTSVSEIFGGNNLA</sequence>
<dbReference type="CDD" id="cd06223">
    <property type="entry name" value="PRTases_typeI"/>
    <property type="match status" value="1"/>
</dbReference>
<evidence type="ECO:0000313" key="11">
    <source>
        <dbReference type="EMBL" id="SVC20079.1"/>
    </source>
</evidence>
<keyword evidence="6" id="KW-0418">Kinase</keyword>
<dbReference type="FunFam" id="3.40.50.2020:FF:000014">
    <property type="entry name" value="Ribose-phosphate pyrophosphokinase 1"/>
    <property type="match status" value="1"/>
</dbReference>
<dbReference type="SUPFAM" id="SSF53271">
    <property type="entry name" value="PRTase-like"/>
    <property type="match status" value="1"/>
</dbReference>
<keyword evidence="4" id="KW-0545">Nucleotide biosynthesis</keyword>
<dbReference type="GO" id="GO:0005524">
    <property type="term" value="F:ATP binding"/>
    <property type="evidence" value="ECO:0007669"/>
    <property type="project" value="UniProtKB-KW"/>
</dbReference>
<organism evidence="11">
    <name type="scientific">marine metagenome</name>
    <dbReference type="NCBI Taxonomy" id="408172"/>
    <lineage>
        <taxon>unclassified sequences</taxon>
        <taxon>metagenomes</taxon>
        <taxon>ecological metagenomes</taxon>
    </lineage>
</organism>
<dbReference type="Gene3D" id="3.40.50.2020">
    <property type="match status" value="2"/>
</dbReference>
<name>A0A382K7B2_9ZZZZ</name>
<dbReference type="GO" id="GO:0006164">
    <property type="term" value="P:purine nucleotide biosynthetic process"/>
    <property type="evidence" value="ECO:0007669"/>
    <property type="project" value="TreeGrafter"/>
</dbReference>
<dbReference type="GO" id="GO:0005737">
    <property type="term" value="C:cytoplasm"/>
    <property type="evidence" value="ECO:0007669"/>
    <property type="project" value="TreeGrafter"/>
</dbReference>
<dbReference type="InterPro" id="IPR000842">
    <property type="entry name" value="PRib_PP_synth_CS"/>
</dbReference>
<dbReference type="GO" id="GO:0000287">
    <property type="term" value="F:magnesium ion binding"/>
    <property type="evidence" value="ECO:0007669"/>
    <property type="project" value="InterPro"/>
</dbReference>
<keyword evidence="5" id="KW-0547">Nucleotide-binding</keyword>
<keyword evidence="3" id="KW-0479">Metal-binding</keyword>
<dbReference type="PANTHER" id="PTHR10210">
    <property type="entry name" value="RIBOSE-PHOSPHATE DIPHOSPHOKINASE FAMILY MEMBER"/>
    <property type="match status" value="1"/>
</dbReference>
<evidence type="ECO:0000256" key="3">
    <source>
        <dbReference type="ARBA" id="ARBA00022723"/>
    </source>
</evidence>